<gene>
    <name evidence="2" type="ORF">GGX14DRAFT_559744</name>
</gene>
<keyword evidence="3" id="KW-1185">Reference proteome</keyword>
<feature type="region of interest" description="Disordered" evidence="1">
    <location>
        <begin position="202"/>
        <end position="221"/>
    </location>
</feature>
<name>A0AAD6VU43_9AGAR</name>
<protein>
    <submittedName>
        <fullName evidence="2">Uncharacterized protein</fullName>
    </submittedName>
</protein>
<proteinExistence type="predicted"/>
<accession>A0AAD6VU43</accession>
<comment type="caution">
    <text evidence="2">The sequence shown here is derived from an EMBL/GenBank/DDBJ whole genome shotgun (WGS) entry which is preliminary data.</text>
</comment>
<organism evidence="2 3">
    <name type="scientific">Mycena pura</name>
    <dbReference type="NCBI Taxonomy" id="153505"/>
    <lineage>
        <taxon>Eukaryota</taxon>
        <taxon>Fungi</taxon>
        <taxon>Dikarya</taxon>
        <taxon>Basidiomycota</taxon>
        <taxon>Agaricomycotina</taxon>
        <taxon>Agaricomycetes</taxon>
        <taxon>Agaricomycetidae</taxon>
        <taxon>Agaricales</taxon>
        <taxon>Marasmiineae</taxon>
        <taxon>Mycenaceae</taxon>
        <taxon>Mycena</taxon>
    </lineage>
</organism>
<sequence length="221" mass="24677">MPRLSAPISSPTVHPNAEHYLLASVDRSVRMVAECQRERESRGLDDEHWKSKAVFVCWDYWCTRRAKIARADERRQHRLEFETRLLTQPPTTHDAADDIAHARQLRARERAIRAAGDTLRARLTLCGAADAPALWGAHAAPSGKLQQHARPHQEGLPAMEWGAGVWGAEEEGSPTLEGEVPGAGVEWGGEFDWWLCARGAGYTEEDDHPSPPLYSKPLPHE</sequence>
<dbReference type="AlphaFoldDB" id="A0AAD6VU43"/>
<dbReference type="Proteomes" id="UP001219525">
    <property type="component" value="Unassembled WGS sequence"/>
</dbReference>
<reference evidence="2" key="1">
    <citation type="submission" date="2023-03" db="EMBL/GenBank/DDBJ databases">
        <title>Massive genome expansion in bonnet fungi (Mycena s.s.) driven by repeated elements and novel gene families across ecological guilds.</title>
        <authorList>
            <consortium name="Lawrence Berkeley National Laboratory"/>
            <person name="Harder C.B."/>
            <person name="Miyauchi S."/>
            <person name="Viragh M."/>
            <person name="Kuo A."/>
            <person name="Thoen E."/>
            <person name="Andreopoulos B."/>
            <person name="Lu D."/>
            <person name="Skrede I."/>
            <person name="Drula E."/>
            <person name="Henrissat B."/>
            <person name="Morin E."/>
            <person name="Kohler A."/>
            <person name="Barry K."/>
            <person name="LaButti K."/>
            <person name="Morin E."/>
            <person name="Salamov A."/>
            <person name="Lipzen A."/>
            <person name="Mereny Z."/>
            <person name="Hegedus B."/>
            <person name="Baldrian P."/>
            <person name="Stursova M."/>
            <person name="Weitz H."/>
            <person name="Taylor A."/>
            <person name="Grigoriev I.V."/>
            <person name="Nagy L.G."/>
            <person name="Martin F."/>
            <person name="Kauserud H."/>
        </authorList>
    </citation>
    <scope>NUCLEOTIDE SEQUENCE</scope>
    <source>
        <strain evidence="2">9144</strain>
    </source>
</reference>
<dbReference type="EMBL" id="JARJCW010000010">
    <property type="protein sequence ID" value="KAJ7219930.1"/>
    <property type="molecule type" value="Genomic_DNA"/>
</dbReference>
<evidence type="ECO:0000313" key="3">
    <source>
        <dbReference type="Proteomes" id="UP001219525"/>
    </source>
</evidence>
<evidence type="ECO:0000256" key="1">
    <source>
        <dbReference type="SAM" id="MobiDB-lite"/>
    </source>
</evidence>
<evidence type="ECO:0000313" key="2">
    <source>
        <dbReference type="EMBL" id="KAJ7219930.1"/>
    </source>
</evidence>